<dbReference type="Proteomes" id="UP001156102">
    <property type="component" value="Unassembled WGS sequence"/>
</dbReference>
<keyword evidence="1" id="KW-1133">Transmembrane helix</keyword>
<evidence type="ECO:0000313" key="2">
    <source>
        <dbReference type="EMBL" id="MCP8969319.1"/>
    </source>
</evidence>
<sequence>MWEKTKHFAVNEDGQGMTEYGLILALVAVVAAAALTPLGTAIKAKFNDVVTHLGGTPAP</sequence>
<gene>
    <name evidence="2" type="ORF">NK662_12290</name>
</gene>
<keyword evidence="1" id="KW-0472">Membrane</keyword>
<comment type="caution">
    <text evidence="2">The sequence shown here is derived from an EMBL/GenBank/DDBJ whole genome shotgun (WGS) entry which is preliminary data.</text>
</comment>
<accession>A0AA41X9S0</accession>
<name>A0AA41X9S0_9BACI</name>
<dbReference type="InterPro" id="IPR007047">
    <property type="entry name" value="Flp_Fap"/>
</dbReference>
<dbReference type="EMBL" id="JANCLT010000005">
    <property type="protein sequence ID" value="MCP8969319.1"/>
    <property type="molecule type" value="Genomic_DNA"/>
</dbReference>
<evidence type="ECO:0000256" key="1">
    <source>
        <dbReference type="SAM" id="Phobius"/>
    </source>
</evidence>
<dbReference type="Pfam" id="PF04964">
    <property type="entry name" value="Flp_Fap"/>
    <property type="match status" value="1"/>
</dbReference>
<protein>
    <submittedName>
        <fullName evidence="2">Flp family type IVb pilin</fullName>
    </submittedName>
</protein>
<organism evidence="2 3">
    <name type="scientific">Ectobacillus ponti</name>
    <dbReference type="NCBI Taxonomy" id="2961894"/>
    <lineage>
        <taxon>Bacteria</taxon>
        <taxon>Bacillati</taxon>
        <taxon>Bacillota</taxon>
        <taxon>Bacilli</taxon>
        <taxon>Bacillales</taxon>
        <taxon>Bacillaceae</taxon>
        <taxon>Ectobacillus</taxon>
    </lineage>
</organism>
<evidence type="ECO:0000313" key="3">
    <source>
        <dbReference type="Proteomes" id="UP001156102"/>
    </source>
</evidence>
<keyword evidence="3" id="KW-1185">Reference proteome</keyword>
<reference evidence="2" key="1">
    <citation type="submission" date="2022-07" db="EMBL/GenBank/DDBJ databases">
        <authorList>
            <person name="Li W.-J."/>
            <person name="Deng Q.-Q."/>
        </authorList>
    </citation>
    <scope>NUCLEOTIDE SEQUENCE</scope>
    <source>
        <strain evidence="2">SYSU M60031</strain>
    </source>
</reference>
<keyword evidence="1" id="KW-0812">Transmembrane</keyword>
<feature type="transmembrane region" description="Helical" evidence="1">
    <location>
        <begin position="20"/>
        <end position="38"/>
    </location>
</feature>
<dbReference type="RefSeq" id="WP_254759227.1">
    <property type="nucleotide sequence ID" value="NZ_JANCLT010000005.1"/>
</dbReference>
<dbReference type="AlphaFoldDB" id="A0AA41X9S0"/>
<proteinExistence type="predicted"/>